<keyword evidence="2" id="KW-0677">Repeat</keyword>
<feature type="repeat" description="PPR" evidence="3">
    <location>
        <begin position="132"/>
        <end position="166"/>
    </location>
</feature>
<dbReference type="InterPro" id="IPR002885">
    <property type="entry name" value="PPR_rpt"/>
</dbReference>
<gene>
    <name evidence="4" type="ORF">Slati_4363400</name>
</gene>
<feature type="repeat" description="PPR" evidence="3">
    <location>
        <begin position="342"/>
        <end position="376"/>
    </location>
</feature>
<organism evidence="4">
    <name type="scientific">Sesamum latifolium</name>
    <dbReference type="NCBI Taxonomy" id="2727402"/>
    <lineage>
        <taxon>Eukaryota</taxon>
        <taxon>Viridiplantae</taxon>
        <taxon>Streptophyta</taxon>
        <taxon>Embryophyta</taxon>
        <taxon>Tracheophyta</taxon>
        <taxon>Spermatophyta</taxon>
        <taxon>Magnoliopsida</taxon>
        <taxon>eudicotyledons</taxon>
        <taxon>Gunneridae</taxon>
        <taxon>Pentapetalae</taxon>
        <taxon>asterids</taxon>
        <taxon>lamiids</taxon>
        <taxon>Lamiales</taxon>
        <taxon>Pedaliaceae</taxon>
        <taxon>Sesamum</taxon>
    </lineage>
</organism>
<comment type="caution">
    <text evidence="4">The sequence shown here is derived from an EMBL/GenBank/DDBJ whole genome shotgun (WGS) entry which is preliminary data.</text>
</comment>
<dbReference type="NCBIfam" id="TIGR00756">
    <property type="entry name" value="PPR"/>
    <property type="match status" value="6"/>
</dbReference>
<evidence type="ECO:0000256" key="2">
    <source>
        <dbReference type="ARBA" id="ARBA00022737"/>
    </source>
</evidence>
<dbReference type="Pfam" id="PF12854">
    <property type="entry name" value="PPR_1"/>
    <property type="match status" value="1"/>
</dbReference>
<dbReference type="PANTHER" id="PTHR47941">
    <property type="entry name" value="PENTATRICOPEPTIDE REPEAT-CONTAINING PROTEIN 3, MITOCHONDRIAL"/>
    <property type="match status" value="1"/>
</dbReference>
<name>A0AAW2SNY8_9LAMI</name>
<dbReference type="AlphaFoldDB" id="A0AAW2SNY8"/>
<reference evidence="4" key="2">
    <citation type="journal article" date="2024" name="Plant">
        <title>Genomic evolution and insights into agronomic trait innovations of Sesamum species.</title>
        <authorList>
            <person name="Miao H."/>
            <person name="Wang L."/>
            <person name="Qu L."/>
            <person name="Liu H."/>
            <person name="Sun Y."/>
            <person name="Le M."/>
            <person name="Wang Q."/>
            <person name="Wei S."/>
            <person name="Zheng Y."/>
            <person name="Lin W."/>
            <person name="Duan Y."/>
            <person name="Cao H."/>
            <person name="Xiong S."/>
            <person name="Wang X."/>
            <person name="Wei L."/>
            <person name="Li C."/>
            <person name="Ma Q."/>
            <person name="Ju M."/>
            <person name="Zhao R."/>
            <person name="Li G."/>
            <person name="Mu C."/>
            <person name="Tian Q."/>
            <person name="Mei H."/>
            <person name="Zhang T."/>
            <person name="Gao T."/>
            <person name="Zhang H."/>
        </authorList>
    </citation>
    <scope>NUCLEOTIDE SEQUENCE</scope>
    <source>
        <strain evidence="4">KEN1</strain>
    </source>
</reference>
<evidence type="ECO:0000256" key="1">
    <source>
        <dbReference type="ARBA" id="ARBA00007626"/>
    </source>
</evidence>
<sequence length="452" mass="50823">MKSLVPLSSSSSPVHSRLLLSFSQYKCLSSASSSSSSIGEIAGVPVRKSDSVEANPASEPQNSIKIQTFQNPFADNTRLSQIYVVDTLLSHMNDPLAALEYFRSVEKQPGFLREIGDSFFVLLHILIWFWPEAAGFDYLLNGYVRARRYKDAEDCFYSLVSRGITPHVRILNNFLSSLIRSNMIDEARGLFRDIVIKKQTYDGATVYMMMCAALREDKVVEAEKYFMDAKTSGIKLDLPVYYTAVRAACKKLESDVACGLLNEMKERGWVPPEGSFTHVICTCVKQRNMTEALRLKDEMINSGHSMNVVVATSLMKGYYQQGNLRSALALFDKIVEDGVAPNKVTYAVLIEGCCINRNMVKAKELYMQMKSAGIPPTVYIVNSLIRGYLQAQLTDEAIMLFDEAVKDGIANLFTYNNLISWFCEGGRVDDACRIWDKMIDQGLNQLWFPITQ</sequence>
<dbReference type="PROSITE" id="PS51375">
    <property type="entry name" value="PPR"/>
    <property type="match status" value="5"/>
</dbReference>
<evidence type="ECO:0000256" key="3">
    <source>
        <dbReference type="PROSITE-ProRule" id="PRU00708"/>
    </source>
</evidence>
<evidence type="ECO:0000313" key="4">
    <source>
        <dbReference type="EMBL" id="KAL0393972.1"/>
    </source>
</evidence>
<dbReference type="InterPro" id="IPR011990">
    <property type="entry name" value="TPR-like_helical_dom_sf"/>
</dbReference>
<dbReference type="Pfam" id="PF13041">
    <property type="entry name" value="PPR_2"/>
    <property type="match status" value="1"/>
</dbReference>
<proteinExistence type="inferred from homology"/>
<dbReference type="EMBL" id="JACGWN010000016">
    <property type="protein sequence ID" value="KAL0393972.1"/>
    <property type="molecule type" value="Genomic_DNA"/>
</dbReference>
<feature type="repeat" description="PPR" evidence="3">
    <location>
        <begin position="237"/>
        <end position="271"/>
    </location>
</feature>
<accession>A0AAW2SNY8</accession>
<reference evidence="4" key="1">
    <citation type="submission" date="2020-06" db="EMBL/GenBank/DDBJ databases">
        <authorList>
            <person name="Li T."/>
            <person name="Hu X."/>
            <person name="Zhang T."/>
            <person name="Song X."/>
            <person name="Zhang H."/>
            <person name="Dai N."/>
            <person name="Sheng W."/>
            <person name="Hou X."/>
            <person name="Wei L."/>
        </authorList>
    </citation>
    <scope>NUCLEOTIDE SEQUENCE</scope>
    <source>
        <strain evidence="4">KEN1</strain>
        <tissue evidence="4">Leaf</tissue>
    </source>
</reference>
<feature type="repeat" description="PPR" evidence="3">
    <location>
        <begin position="307"/>
        <end position="341"/>
    </location>
</feature>
<feature type="repeat" description="PPR" evidence="3">
    <location>
        <begin position="411"/>
        <end position="445"/>
    </location>
</feature>
<comment type="similarity">
    <text evidence="1">Belongs to the PPR family. P subfamily.</text>
</comment>
<dbReference type="SUPFAM" id="SSF81901">
    <property type="entry name" value="HCP-like"/>
    <property type="match status" value="1"/>
</dbReference>
<dbReference type="Pfam" id="PF01535">
    <property type="entry name" value="PPR"/>
    <property type="match status" value="4"/>
</dbReference>
<dbReference type="Gene3D" id="1.25.40.10">
    <property type="entry name" value="Tetratricopeptide repeat domain"/>
    <property type="match status" value="3"/>
</dbReference>
<protein>
    <submittedName>
        <fullName evidence="4">Pentatricopeptide repeat-containing protein, mitochondrial</fullName>
    </submittedName>
</protein>